<dbReference type="AlphaFoldDB" id="A0A8E0NDA3"/>
<comment type="caution">
    <text evidence="1">The sequence shown here is derived from an EMBL/GenBank/DDBJ whole genome shotgun (WGS) entry which is preliminary data.</text>
</comment>
<protein>
    <submittedName>
        <fullName evidence="1">Uncharacterized protein</fullName>
    </submittedName>
</protein>
<sequence length="117" mass="12907">MAARLWGRFIGVRLDAAGRPLALMRDPSGALECIAWRQAGLTFAASSAEPWLIRRLRPDWRIEAQRVHQELHSLVGGTGALMIRGPTALSPGSVQPLPLSEPPEAIWRPMDFAMRSL</sequence>
<proteinExistence type="predicted"/>
<dbReference type="Proteomes" id="UP000016569">
    <property type="component" value="Unassembled WGS sequence"/>
</dbReference>
<gene>
    <name evidence="1" type="ORF">MBEBAB_2538</name>
</gene>
<reference evidence="2" key="1">
    <citation type="journal article" date="2013" name="Genome Announc.">
        <title>Draft Genome Sequence of the Dimorphic Prosthecate Bacterium Brevundimonas abyssalis TAR-001T.</title>
        <authorList>
            <person name="Tsubouchi T."/>
            <person name="Nishi S."/>
            <person name="Usui K."/>
            <person name="Shimane Y."/>
            <person name="Takaki Y."/>
            <person name="Maruyama T."/>
            <person name="Hatada Y."/>
        </authorList>
    </citation>
    <scope>NUCLEOTIDE SEQUENCE [LARGE SCALE GENOMIC DNA]</scope>
    <source>
        <strain evidence="2">TAR-001</strain>
    </source>
</reference>
<accession>A0A8E0NDA3</accession>
<name>A0A8E0NDA3_9CAUL</name>
<dbReference type="RefSeq" id="WP_021698382.1">
    <property type="nucleotide sequence ID" value="NZ_BATC01000063.1"/>
</dbReference>
<organism evidence="1 2">
    <name type="scientific">Brevundimonas abyssalis TAR-001</name>
    <dbReference type="NCBI Taxonomy" id="1391729"/>
    <lineage>
        <taxon>Bacteria</taxon>
        <taxon>Pseudomonadati</taxon>
        <taxon>Pseudomonadota</taxon>
        <taxon>Alphaproteobacteria</taxon>
        <taxon>Caulobacterales</taxon>
        <taxon>Caulobacteraceae</taxon>
        <taxon>Brevundimonas</taxon>
    </lineage>
</organism>
<dbReference type="EMBL" id="BATC01000063">
    <property type="protein sequence ID" value="GAD60288.1"/>
    <property type="molecule type" value="Genomic_DNA"/>
</dbReference>
<evidence type="ECO:0000313" key="2">
    <source>
        <dbReference type="Proteomes" id="UP000016569"/>
    </source>
</evidence>
<dbReference type="OrthoDB" id="7053173at2"/>
<keyword evidence="2" id="KW-1185">Reference proteome</keyword>
<evidence type="ECO:0000313" key="1">
    <source>
        <dbReference type="EMBL" id="GAD60288.1"/>
    </source>
</evidence>